<evidence type="ECO:0000313" key="4">
    <source>
        <dbReference type="EMBL" id="EPR78902.1"/>
    </source>
</evidence>
<feature type="compositionally biased region" description="Basic and acidic residues" evidence="2">
    <location>
        <begin position="347"/>
        <end position="356"/>
    </location>
</feature>
<keyword evidence="3" id="KW-1133">Transmembrane helix</keyword>
<sequence length="736" mass="85494">MCIKIVLLLFVMKEERISYITMGICVIAIIGVFAFIDIGTKGKSNLIEVNEGIQKLSDKMDNKESALINKVKEKEEEKEKKRREKVGDNMDFSEQGLLDSLKSSYSHEYDNDFAHNYNAQKPRDEFTGLISDNERVYNPEMDFNIVTENKLKDENEKKNVEPPEELFKKMFDLIHFNNLLTMMTSFMGALPNDKDKMEIEFTPQPNGDIEYNDPKLIKDNNNVIFDTRKDKNDDETKSNIIITGGDKKKEDAKSIPNNKFIFKNKKKASKSKNVFDEEDKRRKANIAEKKEKTFIFPSALELMNRKEKNRRENRLFKDSNKLNKFEKEVENPSNIFLKFSENENKKTSLDKNKGEKTNLLNNVNGDKKNQEKKRAQNSKTTSFPLFSDSKKLKTPENKNSDKFNYEDQIDIPPMNSIFTTKDIPQEEKTAKNNTLPELFFLGDTQEQIENKENKESDIMNSFIQVEDNEHKNKKEINNSILPMLLNFGNASKHSDDKKESKQNNIDKDDNKKDGPSFQPPMVLIRDDKENNKLETNNVKASKNDSKMSNKKKTRKEIIEEGKKKRKEAKAKEKKKKKLEKEEKKKEILKNNNQKKEKIENIDKKKNEKQDKNESPLSNPLPFQPHFVIKPSLIYVPQESLKTGINPSIIQQNAFNHATTEQENNFQHPLNIQRVMEYDSDSSDNIIKTTSTKIQLTKNLMMESDIESEPTVVSKKSLRIKVTNKDEHNSDSHINGK</sequence>
<dbReference type="AlphaFoldDB" id="S7WAU8"/>
<dbReference type="HOGENOM" id="CLU_376899_0_0_1"/>
<comment type="caution">
    <text evidence="4">The sequence shown here is derived from an EMBL/GenBank/DDBJ whole genome shotgun (WGS) entry which is preliminary data.</text>
</comment>
<dbReference type="EMBL" id="ATCN01000492">
    <property type="protein sequence ID" value="EPR78902.1"/>
    <property type="molecule type" value="Genomic_DNA"/>
</dbReference>
<evidence type="ECO:0000256" key="1">
    <source>
        <dbReference type="SAM" id="Coils"/>
    </source>
</evidence>
<gene>
    <name evidence="4" type="ORF">SLOPH_980</name>
</gene>
<evidence type="ECO:0000256" key="3">
    <source>
        <dbReference type="SAM" id="Phobius"/>
    </source>
</evidence>
<dbReference type="Proteomes" id="UP000014978">
    <property type="component" value="Unassembled WGS sequence"/>
</dbReference>
<reference evidence="5" key="1">
    <citation type="journal article" date="2013" name="PLoS Genet.">
        <title>The genome of Spraguea lophii and the basis of host-microsporidian interactions.</title>
        <authorList>
            <person name="Campbell S.E."/>
            <person name="Williams T.A."/>
            <person name="Yousuf A."/>
            <person name="Soanes D.M."/>
            <person name="Paszkiewicz K.H."/>
            <person name="Williams B.A.P."/>
        </authorList>
    </citation>
    <scope>NUCLEOTIDE SEQUENCE [LARGE SCALE GENOMIC DNA]</scope>
    <source>
        <strain evidence="5">42_110</strain>
    </source>
</reference>
<keyword evidence="1" id="KW-0175">Coiled coil</keyword>
<feature type="compositionally biased region" description="Basic residues" evidence="2">
    <location>
        <begin position="563"/>
        <end position="577"/>
    </location>
</feature>
<feature type="compositionally biased region" description="Basic and acidic residues" evidence="2">
    <location>
        <begin position="578"/>
        <end position="613"/>
    </location>
</feature>
<organism evidence="4 5">
    <name type="scientific">Spraguea lophii (strain 42_110)</name>
    <name type="common">Microsporidian parasite</name>
    <dbReference type="NCBI Taxonomy" id="1358809"/>
    <lineage>
        <taxon>Eukaryota</taxon>
        <taxon>Fungi</taxon>
        <taxon>Fungi incertae sedis</taxon>
        <taxon>Microsporidia</taxon>
        <taxon>Spragueidae</taxon>
        <taxon>Spraguea</taxon>
    </lineage>
</organism>
<accession>S7WAU8</accession>
<evidence type="ECO:0000256" key="2">
    <source>
        <dbReference type="SAM" id="MobiDB-lite"/>
    </source>
</evidence>
<protein>
    <submittedName>
        <fullName evidence="4">Uncharacterized protein</fullName>
    </submittedName>
</protein>
<keyword evidence="3" id="KW-0472">Membrane</keyword>
<dbReference type="VEuPathDB" id="MicrosporidiaDB:SLOPH_980"/>
<feature type="compositionally biased region" description="Basic and acidic residues" evidence="2">
    <location>
        <begin position="492"/>
        <end position="514"/>
    </location>
</feature>
<feature type="transmembrane region" description="Helical" evidence="3">
    <location>
        <begin position="17"/>
        <end position="36"/>
    </location>
</feature>
<name>S7WAU8_SPRLO</name>
<feature type="coiled-coil region" evidence="1">
    <location>
        <begin position="53"/>
        <end position="84"/>
    </location>
</feature>
<keyword evidence="5" id="KW-1185">Reference proteome</keyword>
<dbReference type="InParanoid" id="S7WAU8"/>
<feature type="region of interest" description="Disordered" evidence="2">
    <location>
        <begin position="488"/>
        <end position="623"/>
    </location>
</feature>
<evidence type="ECO:0000313" key="5">
    <source>
        <dbReference type="Proteomes" id="UP000014978"/>
    </source>
</evidence>
<feature type="compositionally biased region" description="Basic and acidic residues" evidence="2">
    <location>
        <begin position="388"/>
        <end position="405"/>
    </location>
</feature>
<keyword evidence="3" id="KW-0812">Transmembrane</keyword>
<feature type="region of interest" description="Disordered" evidence="2">
    <location>
        <begin position="347"/>
        <end position="408"/>
    </location>
</feature>
<feature type="compositionally biased region" description="Basic and acidic residues" evidence="2">
    <location>
        <begin position="365"/>
        <end position="374"/>
    </location>
</feature>
<proteinExistence type="predicted"/>